<dbReference type="Proteomes" id="UP000244441">
    <property type="component" value="Chromosome"/>
</dbReference>
<dbReference type="GO" id="GO:0043190">
    <property type="term" value="C:ATP-binding cassette (ABC) transporter complex"/>
    <property type="evidence" value="ECO:0007669"/>
    <property type="project" value="InterPro"/>
</dbReference>
<dbReference type="EMBL" id="CP026604">
    <property type="protein sequence ID" value="AWB68242.1"/>
    <property type="molecule type" value="Genomic_DNA"/>
</dbReference>
<evidence type="ECO:0000256" key="9">
    <source>
        <dbReference type="SAM" id="Phobius"/>
    </source>
</evidence>
<evidence type="ECO:0000256" key="3">
    <source>
        <dbReference type="ARBA" id="ARBA00007725"/>
    </source>
</evidence>
<dbReference type="GO" id="GO:0015920">
    <property type="term" value="P:lipopolysaccharide transport"/>
    <property type="evidence" value="ECO:0007669"/>
    <property type="project" value="TreeGrafter"/>
</dbReference>
<keyword evidence="6 9" id="KW-1133">Transmembrane helix</keyword>
<feature type="transmembrane region" description="Helical" evidence="9">
    <location>
        <begin position="12"/>
        <end position="34"/>
    </location>
</feature>
<comment type="function">
    <text evidence="1">Part of the ABC transporter complex LptBFG involved in the translocation of lipopolysaccharide (LPS) from the inner membrane to the outer membrane.</text>
</comment>
<gene>
    <name evidence="10" type="ORF">C2869_18300</name>
</gene>
<dbReference type="GO" id="GO:0055085">
    <property type="term" value="P:transmembrane transport"/>
    <property type="evidence" value="ECO:0007669"/>
    <property type="project" value="InterPro"/>
</dbReference>
<keyword evidence="4" id="KW-1003">Cell membrane</keyword>
<evidence type="ECO:0000256" key="5">
    <source>
        <dbReference type="ARBA" id="ARBA00022692"/>
    </source>
</evidence>
<keyword evidence="5 9" id="KW-0812">Transmembrane</keyword>
<protein>
    <submittedName>
        <fullName evidence="10">Lipopolysaccharide ABC transporter permease LptG</fullName>
    </submittedName>
</protein>
<keyword evidence="7 9" id="KW-0472">Membrane</keyword>
<evidence type="ECO:0000256" key="7">
    <source>
        <dbReference type="ARBA" id="ARBA00023136"/>
    </source>
</evidence>
<dbReference type="PANTHER" id="PTHR33529:SF2">
    <property type="entry name" value="LIPOPOLYSACCHARIDE EXPORT SYSTEM PERMEASE PROTEIN LPTG"/>
    <property type="match status" value="1"/>
</dbReference>
<evidence type="ECO:0000256" key="8">
    <source>
        <dbReference type="ARBA" id="ARBA00026081"/>
    </source>
</evidence>
<dbReference type="NCBIfam" id="TIGR04408">
    <property type="entry name" value="LptG_lptG"/>
    <property type="match status" value="1"/>
</dbReference>
<sequence>MIKIVDFHIGRAIMQSTFVSLFVLTSLSGLIRFVEQLRSIGRGTYDIMDACLFVLYTVPRDIEVFFPMAALLGGLLGMGALASNSELIVMMASGLSKLDIIKSAMKTTTILVVAVLLLGEFVAPQSEAKAKNLRSSEIYANVVNKQGVWAKDGDDFIHIKTIAENGLLKGLTIFDFDDQLQLQKVSHIKQAKFQGDSWLVDGYSRTYLTDSAIVAEQVQDTSWQSSLTPDKLSIVSVKPEALSLYDLQGYLEYLNANEQDDSRYQLAFWRKLLQPVTVAVMMLMALSFIFGPLRSTSMGARILMGVVIGFGFHIANRIFGPVALVYELPAVIGALMPSVVFVGLAAYLINRKT</sequence>
<proteinExistence type="inferred from homology"/>
<feature type="transmembrane region" description="Helical" evidence="9">
    <location>
        <begin position="272"/>
        <end position="290"/>
    </location>
</feature>
<evidence type="ECO:0000256" key="1">
    <source>
        <dbReference type="ARBA" id="ARBA00002265"/>
    </source>
</evidence>
<dbReference type="KEGG" id="cate:C2869_18300"/>
<evidence type="ECO:0000256" key="4">
    <source>
        <dbReference type="ARBA" id="ARBA00022475"/>
    </source>
</evidence>
<reference evidence="10 11" key="1">
    <citation type="submission" date="2018-01" db="EMBL/GenBank/DDBJ databases">
        <title>Genome sequence of a Cantenovulum-like bacteria.</title>
        <authorList>
            <person name="Tan W.R."/>
            <person name="Lau N.-S."/>
            <person name="Go F."/>
            <person name="Amirul A.-A.A."/>
        </authorList>
    </citation>
    <scope>NUCLEOTIDE SEQUENCE [LARGE SCALE GENOMIC DNA]</scope>
    <source>
        <strain evidence="10 11">CCB-QB4</strain>
    </source>
</reference>
<comment type="subunit">
    <text evidence="8">Component of the lipopolysaccharide transport and assembly complex. The LptBFG transporter is composed of two ATP-binding proteins (LptB) and two transmembrane proteins (LptF and LptG).</text>
</comment>
<dbReference type="PANTHER" id="PTHR33529">
    <property type="entry name" value="SLR0882 PROTEIN-RELATED"/>
    <property type="match status" value="1"/>
</dbReference>
<comment type="similarity">
    <text evidence="3">Belongs to the LptF/LptG family.</text>
</comment>
<dbReference type="OrthoDB" id="9776227at2"/>
<name>A0A2S0VVP3_9ALTE</name>
<dbReference type="InterPro" id="IPR005495">
    <property type="entry name" value="LptG/LptF_permease"/>
</dbReference>
<evidence type="ECO:0000313" key="11">
    <source>
        <dbReference type="Proteomes" id="UP000244441"/>
    </source>
</evidence>
<evidence type="ECO:0000256" key="2">
    <source>
        <dbReference type="ARBA" id="ARBA00004651"/>
    </source>
</evidence>
<feature type="transmembrane region" description="Helical" evidence="9">
    <location>
        <begin position="302"/>
        <end position="324"/>
    </location>
</feature>
<organism evidence="10 11">
    <name type="scientific">Saccharobesus litoralis</name>
    <dbReference type="NCBI Taxonomy" id="2172099"/>
    <lineage>
        <taxon>Bacteria</taxon>
        <taxon>Pseudomonadati</taxon>
        <taxon>Pseudomonadota</taxon>
        <taxon>Gammaproteobacteria</taxon>
        <taxon>Alteromonadales</taxon>
        <taxon>Alteromonadaceae</taxon>
        <taxon>Saccharobesus</taxon>
    </lineage>
</organism>
<evidence type="ECO:0000313" key="10">
    <source>
        <dbReference type="EMBL" id="AWB68242.1"/>
    </source>
</evidence>
<dbReference type="Pfam" id="PF03739">
    <property type="entry name" value="LptF_LptG"/>
    <property type="match status" value="1"/>
</dbReference>
<dbReference type="InterPro" id="IPR030923">
    <property type="entry name" value="LptG"/>
</dbReference>
<feature type="transmembrane region" description="Helical" evidence="9">
    <location>
        <begin position="330"/>
        <end position="349"/>
    </location>
</feature>
<accession>A0A2S0VVP3</accession>
<comment type="subcellular location">
    <subcellularLocation>
        <location evidence="2">Cell membrane</location>
        <topology evidence="2">Multi-pass membrane protein</topology>
    </subcellularLocation>
</comment>
<dbReference type="AlphaFoldDB" id="A0A2S0VVP3"/>
<keyword evidence="11" id="KW-1185">Reference proteome</keyword>
<evidence type="ECO:0000256" key="6">
    <source>
        <dbReference type="ARBA" id="ARBA00022989"/>
    </source>
</evidence>